<organism evidence="1 2">
    <name type="scientific">Flavonifractor plautii</name>
    <name type="common">Fusobacterium plautii</name>
    <dbReference type="NCBI Taxonomy" id="292800"/>
    <lineage>
        <taxon>Bacteria</taxon>
        <taxon>Bacillati</taxon>
        <taxon>Bacillota</taxon>
        <taxon>Clostridia</taxon>
        <taxon>Eubacteriales</taxon>
        <taxon>Oscillospiraceae</taxon>
        <taxon>Flavonifractor</taxon>
    </lineage>
</organism>
<comment type="caution">
    <text evidence="1">The sequence shown here is derived from an EMBL/GenBank/DDBJ whole genome shotgun (WGS) entry which is preliminary data.</text>
</comment>
<protein>
    <submittedName>
        <fullName evidence="1">Uncharacterized protein</fullName>
    </submittedName>
</protein>
<sequence length="119" mass="12721">MIPSGLLHTMYEVQAGGHYDQDKGGQWVAGEPVRVPFEGAVLPVSDKDLRREITGTVSDLSEKIYTNGHALQVGAQVYDPDSGNTYTVTQELGHNSIHPMKRYLVEARTGAAPKGGGGA</sequence>
<dbReference type="EMBL" id="WKPR01000007">
    <property type="protein sequence ID" value="MSB19740.1"/>
    <property type="molecule type" value="Genomic_DNA"/>
</dbReference>
<proteinExistence type="predicted"/>
<name>A0A6I2R411_FLAPL</name>
<gene>
    <name evidence="1" type="ORF">GKE97_09430</name>
</gene>
<reference evidence="1 2" key="1">
    <citation type="journal article" date="2019" name="Nat. Med.">
        <title>A library of human gut bacterial isolates paired with longitudinal multiomics data enables mechanistic microbiome research.</title>
        <authorList>
            <person name="Poyet M."/>
            <person name="Groussin M."/>
            <person name="Gibbons S.M."/>
            <person name="Avila-Pacheco J."/>
            <person name="Jiang X."/>
            <person name="Kearney S.M."/>
            <person name="Perrotta A.R."/>
            <person name="Berdy B."/>
            <person name="Zhao S."/>
            <person name="Lieberman T.D."/>
            <person name="Swanson P.K."/>
            <person name="Smith M."/>
            <person name="Roesemann S."/>
            <person name="Alexander J.E."/>
            <person name="Rich S.A."/>
            <person name="Livny J."/>
            <person name="Vlamakis H."/>
            <person name="Clish C."/>
            <person name="Bullock K."/>
            <person name="Deik A."/>
            <person name="Scott J."/>
            <person name="Pierce K.A."/>
            <person name="Xavier R.J."/>
            <person name="Alm E.J."/>
        </authorList>
    </citation>
    <scope>NUCLEOTIDE SEQUENCE [LARGE SCALE GENOMIC DNA]</scope>
    <source>
        <strain evidence="1 2">BIOML-A2</strain>
    </source>
</reference>
<accession>A0A6I2R411</accession>
<evidence type="ECO:0000313" key="1">
    <source>
        <dbReference type="EMBL" id="MSB19740.1"/>
    </source>
</evidence>
<dbReference type="Proteomes" id="UP000434475">
    <property type="component" value="Unassembled WGS sequence"/>
</dbReference>
<dbReference type="AlphaFoldDB" id="A0A6I2R411"/>
<evidence type="ECO:0000313" key="2">
    <source>
        <dbReference type="Proteomes" id="UP000434475"/>
    </source>
</evidence>